<feature type="domain" description="Indole-3-glycerol phosphate synthase" evidence="9">
    <location>
        <begin position="6"/>
        <end position="254"/>
    </location>
</feature>
<comment type="catalytic activity">
    <reaction evidence="1 8">
        <text>1-(2-carboxyphenylamino)-1-deoxy-D-ribulose 5-phosphate + H(+) = (1S,2R)-1-C-(indol-3-yl)glycerol 3-phosphate + CO2 + H2O</text>
        <dbReference type="Rhea" id="RHEA:23476"/>
        <dbReference type="ChEBI" id="CHEBI:15377"/>
        <dbReference type="ChEBI" id="CHEBI:15378"/>
        <dbReference type="ChEBI" id="CHEBI:16526"/>
        <dbReference type="ChEBI" id="CHEBI:58613"/>
        <dbReference type="ChEBI" id="CHEBI:58866"/>
        <dbReference type="EC" id="4.1.1.48"/>
    </reaction>
</comment>
<keyword evidence="5 8" id="KW-0822">Tryptophan biosynthesis</keyword>
<protein>
    <recommendedName>
        <fullName evidence="8">Indole-3-glycerol phosphate synthase</fullName>
        <shortName evidence="8">IGPS</shortName>
        <ecNumber evidence="8">4.1.1.48</ecNumber>
    </recommendedName>
</protein>
<dbReference type="UniPathway" id="UPA00035">
    <property type="reaction ID" value="UER00043"/>
</dbReference>
<gene>
    <name evidence="8 10" type="primary">trpC</name>
    <name evidence="10" type="ORF">D0433_08895</name>
</gene>
<dbReference type="AlphaFoldDB" id="A0A395LZC0"/>
<comment type="similarity">
    <text evidence="8">Belongs to the TrpC family.</text>
</comment>
<dbReference type="InterPro" id="IPR013785">
    <property type="entry name" value="Aldolase_TIM"/>
</dbReference>
<evidence type="ECO:0000259" key="9">
    <source>
        <dbReference type="Pfam" id="PF00218"/>
    </source>
</evidence>
<evidence type="ECO:0000256" key="2">
    <source>
        <dbReference type="ARBA" id="ARBA00004696"/>
    </source>
</evidence>
<dbReference type="Gene3D" id="3.20.20.70">
    <property type="entry name" value="Aldolase class I"/>
    <property type="match status" value="1"/>
</dbReference>
<dbReference type="Pfam" id="PF00218">
    <property type="entry name" value="IGPS"/>
    <property type="match status" value="1"/>
</dbReference>
<comment type="pathway">
    <text evidence="2 8">Amino-acid biosynthesis; L-tryptophan biosynthesis; L-tryptophan from chorismate: step 4/5.</text>
</comment>
<evidence type="ECO:0000256" key="6">
    <source>
        <dbReference type="ARBA" id="ARBA00023141"/>
    </source>
</evidence>
<proteinExistence type="inferred from homology"/>
<dbReference type="GO" id="GO:0004425">
    <property type="term" value="F:indole-3-glycerol-phosphate synthase activity"/>
    <property type="evidence" value="ECO:0007669"/>
    <property type="project" value="UniProtKB-UniRule"/>
</dbReference>
<dbReference type="EC" id="4.1.1.48" evidence="8"/>
<dbReference type="PROSITE" id="PS00614">
    <property type="entry name" value="IGPS"/>
    <property type="match status" value="1"/>
</dbReference>
<organism evidence="10 11">
    <name type="scientific">Candidatus Thermochlorobacter aerophilus</name>
    <dbReference type="NCBI Taxonomy" id="1868324"/>
    <lineage>
        <taxon>Bacteria</taxon>
        <taxon>Pseudomonadati</taxon>
        <taxon>Chlorobiota</taxon>
        <taxon>Chlorobiia</taxon>
        <taxon>Chlorobiales</taxon>
        <taxon>Candidatus Thermochlorobacteriaceae</taxon>
        <taxon>Candidatus Thermochlorobacter</taxon>
    </lineage>
</organism>
<evidence type="ECO:0000256" key="5">
    <source>
        <dbReference type="ARBA" id="ARBA00022822"/>
    </source>
</evidence>
<evidence type="ECO:0000313" key="10">
    <source>
        <dbReference type="EMBL" id="RFM23842.1"/>
    </source>
</evidence>
<evidence type="ECO:0000313" key="11">
    <source>
        <dbReference type="Proteomes" id="UP000266389"/>
    </source>
</evidence>
<dbReference type="InterPro" id="IPR045186">
    <property type="entry name" value="Indole-3-glycerol_P_synth"/>
</dbReference>
<keyword evidence="4 8" id="KW-0210">Decarboxylase</keyword>
<keyword evidence="6 8" id="KW-0057">Aromatic amino acid biosynthesis</keyword>
<evidence type="ECO:0000256" key="7">
    <source>
        <dbReference type="ARBA" id="ARBA00023239"/>
    </source>
</evidence>
<dbReference type="PANTHER" id="PTHR22854">
    <property type="entry name" value="TRYPTOPHAN BIOSYNTHESIS PROTEIN"/>
    <property type="match status" value="1"/>
</dbReference>
<comment type="caution">
    <text evidence="10">The sequence shown here is derived from an EMBL/GenBank/DDBJ whole genome shotgun (WGS) entry which is preliminary data.</text>
</comment>
<dbReference type="SUPFAM" id="SSF51366">
    <property type="entry name" value="Ribulose-phoshate binding barrel"/>
    <property type="match status" value="1"/>
</dbReference>
<evidence type="ECO:0000256" key="4">
    <source>
        <dbReference type="ARBA" id="ARBA00022793"/>
    </source>
</evidence>
<dbReference type="PANTHER" id="PTHR22854:SF2">
    <property type="entry name" value="INDOLE-3-GLYCEROL-PHOSPHATE SYNTHASE"/>
    <property type="match status" value="1"/>
</dbReference>
<evidence type="ECO:0000256" key="8">
    <source>
        <dbReference type="HAMAP-Rule" id="MF_00134"/>
    </source>
</evidence>
<keyword evidence="7 8" id="KW-0456">Lyase</keyword>
<dbReference type="InterPro" id="IPR013798">
    <property type="entry name" value="Indole-3-glycerol_P_synth_dom"/>
</dbReference>
<name>A0A395LZC0_9BACT</name>
<dbReference type="GO" id="GO:0004640">
    <property type="term" value="F:phosphoribosylanthranilate isomerase activity"/>
    <property type="evidence" value="ECO:0007669"/>
    <property type="project" value="TreeGrafter"/>
</dbReference>
<dbReference type="GO" id="GO:0000162">
    <property type="term" value="P:L-tryptophan biosynthetic process"/>
    <property type="evidence" value="ECO:0007669"/>
    <property type="project" value="UniProtKB-UniRule"/>
</dbReference>
<sequence>MSENILRKILDTKSAEVALLKTYNLKEKYRELSSQLPPTRRFHAALRRPSGSPLRLIAELKKASPSRGTMVDNFNPTHLAESYRSIGACAYSVLTDEKFFQGKADYLSHVKMMFPLPVLRKDFIIDECQVYESRLIGADAILLIVAALSRLQLQELMFLAHSLELEVLVEVHSETELQVALDSGAKLIGINNRNLMDFSVDLHTSLKLKPLIPAGVVTVSESGIKTQDDLQLIDSAGFDAVLIGEGLLNQEKLNYKWQ</sequence>
<dbReference type="InterPro" id="IPR011060">
    <property type="entry name" value="RibuloseP-bd_barrel"/>
</dbReference>
<dbReference type="CDD" id="cd00331">
    <property type="entry name" value="IGPS"/>
    <property type="match status" value="1"/>
</dbReference>
<accession>A0A395LZC0</accession>
<dbReference type="NCBIfam" id="NF001377">
    <property type="entry name" value="PRK00278.2-4"/>
    <property type="match status" value="1"/>
</dbReference>
<evidence type="ECO:0000256" key="1">
    <source>
        <dbReference type="ARBA" id="ARBA00001633"/>
    </source>
</evidence>
<dbReference type="InterPro" id="IPR001468">
    <property type="entry name" value="Indole-3-GlycerolPSynthase_CS"/>
</dbReference>
<dbReference type="EMBL" id="PHFL01000057">
    <property type="protein sequence ID" value="RFM23842.1"/>
    <property type="molecule type" value="Genomic_DNA"/>
</dbReference>
<reference evidence="10 11" key="1">
    <citation type="journal article" date="2011" name="ISME J.">
        <title>Community ecology of hot spring cyanobacterial mats: predominant populations and their functional potential.</title>
        <authorList>
            <person name="Klatt C.G."/>
            <person name="Wood J.M."/>
            <person name="Rusch D.B."/>
            <person name="Bateson M.M."/>
            <person name="Hamamura N."/>
            <person name="Heidelberg J.F."/>
            <person name="Grossman A.R."/>
            <person name="Bhaya D."/>
            <person name="Cohan F.M."/>
            <person name="Kuhl M."/>
            <person name="Bryant D.A."/>
            <person name="Ward D.M."/>
        </authorList>
    </citation>
    <scope>NUCLEOTIDE SEQUENCE [LARGE SCALE GENOMIC DNA]</scope>
    <source>
        <strain evidence="10">OS</strain>
    </source>
</reference>
<dbReference type="HAMAP" id="MF_00134_B">
    <property type="entry name" value="IGPS_B"/>
    <property type="match status" value="1"/>
</dbReference>
<dbReference type="Proteomes" id="UP000266389">
    <property type="component" value="Unassembled WGS sequence"/>
</dbReference>
<keyword evidence="3 8" id="KW-0028">Amino-acid biosynthesis</keyword>
<dbReference type="FunFam" id="3.20.20.70:FF:000024">
    <property type="entry name" value="Indole-3-glycerol phosphate synthase"/>
    <property type="match status" value="1"/>
</dbReference>
<evidence type="ECO:0000256" key="3">
    <source>
        <dbReference type="ARBA" id="ARBA00022605"/>
    </source>
</evidence>